<dbReference type="CDD" id="cd06174">
    <property type="entry name" value="MFS"/>
    <property type="match status" value="1"/>
</dbReference>
<gene>
    <name evidence="9" type="ORF">CPZ25_013740</name>
</gene>
<evidence type="ECO:0000256" key="5">
    <source>
        <dbReference type="ARBA" id="ARBA00022989"/>
    </source>
</evidence>
<evidence type="ECO:0000256" key="6">
    <source>
        <dbReference type="ARBA" id="ARBA00023136"/>
    </source>
</evidence>
<evidence type="ECO:0000313" key="9">
    <source>
        <dbReference type="EMBL" id="QCT72346.1"/>
    </source>
</evidence>
<feature type="transmembrane region" description="Helical" evidence="7">
    <location>
        <begin position="382"/>
        <end position="405"/>
    </location>
</feature>
<keyword evidence="4 7" id="KW-0812">Transmembrane</keyword>
<dbReference type="GO" id="GO:0022857">
    <property type="term" value="F:transmembrane transporter activity"/>
    <property type="evidence" value="ECO:0007669"/>
    <property type="project" value="InterPro"/>
</dbReference>
<dbReference type="Pfam" id="PF07690">
    <property type="entry name" value="MFS_1"/>
    <property type="match status" value="1"/>
</dbReference>
<dbReference type="PANTHER" id="PTHR23517">
    <property type="entry name" value="RESISTANCE PROTEIN MDTM, PUTATIVE-RELATED-RELATED"/>
    <property type="match status" value="1"/>
</dbReference>
<comment type="subcellular location">
    <subcellularLocation>
        <location evidence="1">Cell membrane</location>
        <topology evidence="1">Multi-pass membrane protein</topology>
    </subcellularLocation>
</comment>
<dbReference type="Proteomes" id="UP000218387">
    <property type="component" value="Chromosome"/>
</dbReference>
<feature type="transmembrane region" description="Helical" evidence="7">
    <location>
        <begin position="260"/>
        <end position="279"/>
    </location>
</feature>
<dbReference type="KEGG" id="emt:CPZ25_013740"/>
<evidence type="ECO:0000256" key="4">
    <source>
        <dbReference type="ARBA" id="ARBA00022692"/>
    </source>
</evidence>
<feature type="transmembrane region" description="Helical" evidence="7">
    <location>
        <begin position="100"/>
        <end position="121"/>
    </location>
</feature>
<dbReference type="InterPro" id="IPR020846">
    <property type="entry name" value="MFS_dom"/>
</dbReference>
<dbReference type="SUPFAM" id="SSF103473">
    <property type="entry name" value="MFS general substrate transporter"/>
    <property type="match status" value="1"/>
</dbReference>
<feature type="transmembrane region" description="Helical" evidence="7">
    <location>
        <begin position="286"/>
        <end position="303"/>
    </location>
</feature>
<evidence type="ECO:0000313" key="10">
    <source>
        <dbReference type="Proteomes" id="UP000218387"/>
    </source>
</evidence>
<evidence type="ECO:0000259" key="8">
    <source>
        <dbReference type="PROSITE" id="PS50850"/>
    </source>
</evidence>
<evidence type="ECO:0000256" key="3">
    <source>
        <dbReference type="ARBA" id="ARBA00022475"/>
    </source>
</evidence>
<dbReference type="PANTHER" id="PTHR23517:SF3">
    <property type="entry name" value="INTEGRAL MEMBRANE TRANSPORT PROTEIN"/>
    <property type="match status" value="1"/>
</dbReference>
<feature type="transmembrane region" description="Helical" evidence="7">
    <location>
        <begin position="212"/>
        <end position="234"/>
    </location>
</feature>
<organism evidence="9 10">
    <name type="scientific">Eubacterium maltosivorans</name>
    <dbReference type="NCBI Taxonomy" id="2041044"/>
    <lineage>
        <taxon>Bacteria</taxon>
        <taxon>Bacillati</taxon>
        <taxon>Bacillota</taxon>
        <taxon>Clostridia</taxon>
        <taxon>Eubacteriales</taxon>
        <taxon>Eubacteriaceae</taxon>
        <taxon>Eubacterium</taxon>
    </lineage>
</organism>
<evidence type="ECO:0000256" key="1">
    <source>
        <dbReference type="ARBA" id="ARBA00004651"/>
    </source>
</evidence>
<evidence type="ECO:0000256" key="2">
    <source>
        <dbReference type="ARBA" id="ARBA00022448"/>
    </source>
</evidence>
<dbReference type="RefSeq" id="WP_074616320.1">
    <property type="nucleotide sequence ID" value="NZ_CP029487.1"/>
</dbReference>
<keyword evidence="6 7" id="KW-0472">Membrane</keyword>
<keyword evidence="5 7" id="KW-1133">Transmembrane helix</keyword>
<dbReference type="EMBL" id="CP029487">
    <property type="protein sequence ID" value="QCT72346.1"/>
    <property type="molecule type" value="Genomic_DNA"/>
</dbReference>
<evidence type="ECO:0000256" key="7">
    <source>
        <dbReference type="SAM" id="Phobius"/>
    </source>
</evidence>
<dbReference type="InterPro" id="IPR036259">
    <property type="entry name" value="MFS_trans_sf"/>
</dbReference>
<name>A0A4V1GM79_EUBML</name>
<dbReference type="Gene3D" id="1.20.1250.20">
    <property type="entry name" value="MFS general substrate transporter like domains"/>
    <property type="match status" value="1"/>
</dbReference>
<dbReference type="PROSITE" id="PS50850">
    <property type="entry name" value="MFS"/>
    <property type="match status" value="1"/>
</dbReference>
<feature type="transmembrane region" description="Helical" evidence="7">
    <location>
        <begin position="12"/>
        <end position="33"/>
    </location>
</feature>
<feature type="transmembrane region" description="Helical" evidence="7">
    <location>
        <begin position="77"/>
        <end position="94"/>
    </location>
</feature>
<proteinExistence type="predicted"/>
<feature type="domain" description="Major facilitator superfamily (MFS) profile" evidence="8">
    <location>
        <begin position="11"/>
        <end position="410"/>
    </location>
</feature>
<sequence>MNLDKSKRNIVLIILSVIAGIAYLAPLIRFTFYDQMVAALGITDIQLGTLAGVYGTLSVIGYVPSGILAEKFNTKKLLILSCAAMCLITLWYSMFPGFTALIVIHGLYGIFSVGTFWSPYLKAIRNLGDESEQGRLFGISEGVRGVGQTIVAFICLGVMGLFATEAAGFRAVLLINAAVFALLTLLVVFLVPDFDKDKGKETVVTGKKESMWKAFGKSSIWLCIFVIMCGYILWNTANSYMGTYCTRVLMITPELSSTLSIIRSYIIVFVAGISGGIIMDKFKFKGSGMFFAFLATGVCAAAVFFTSQTTMICVVVTVILAYLVNVIKSTYWSILGEAGVPLAMTGIATGIISLIGLSPDIFVAPIISRFLAYGEAQGDVTIGFNIMIVWMVVWSALGILSAVLLKRRGMKIKARGVEG</sequence>
<protein>
    <submittedName>
        <fullName evidence="9">MFS transporter</fullName>
    </submittedName>
</protein>
<dbReference type="InterPro" id="IPR011701">
    <property type="entry name" value="MFS"/>
</dbReference>
<feature type="transmembrane region" description="Helical" evidence="7">
    <location>
        <begin position="339"/>
        <end position="362"/>
    </location>
</feature>
<accession>A0A4V1GM79</accession>
<keyword evidence="3" id="KW-1003">Cell membrane</keyword>
<feature type="transmembrane region" description="Helical" evidence="7">
    <location>
        <begin position="169"/>
        <end position="191"/>
    </location>
</feature>
<dbReference type="GO" id="GO:0005886">
    <property type="term" value="C:plasma membrane"/>
    <property type="evidence" value="ECO:0007669"/>
    <property type="project" value="UniProtKB-SubCell"/>
</dbReference>
<reference evidence="9 10" key="1">
    <citation type="submission" date="2018-05" db="EMBL/GenBank/DDBJ databases">
        <title>Genome comparison of Eubacterium sp.</title>
        <authorList>
            <person name="Feng Y."/>
            <person name="Sanchez-Andrea I."/>
            <person name="Stams A.J.M."/>
            <person name="De Vos W.M."/>
        </authorList>
    </citation>
    <scope>NUCLEOTIDE SEQUENCE [LARGE SCALE GENOMIC DNA]</scope>
    <source>
        <strain evidence="9 10">YI</strain>
    </source>
</reference>
<feature type="transmembrane region" description="Helical" evidence="7">
    <location>
        <begin position="309"/>
        <end position="327"/>
    </location>
</feature>
<dbReference type="AlphaFoldDB" id="A0A4V1GM79"/>
<feature type="transmembrane region" description="Helical" evidence="7">
    <location>
        <begin position="45"/>
        <end position="65"/>
    </location>
</feature>
<dbReference type="InterPro" id="IPR050171">
    <property type="entry name" value="MFS_Transporters"/>
</dbReference>
<keyword evidence="10" id="KW-1185">Reference proteome</keyword>
<feature type="transmembrane region" description="Helical" evidence="7">
    <location>
        <begin position="142"/>
        <end position="163"/>
    </location>
</feature>
<keyword evidence="2" id="KW-0813">Transport</keyword>